<dbReference type="AlphaFoldDB" id="A0A556CCE5"/>
<dbReference type="SUPFAM" id="SSF103473">
    <property type="entry name" value="MFS general substrate transporter"/>
    <property type="match status" value="1"/>
</dbReference>
<dbReference type="RefSeq" id="WP_143923023.1">
    <property type="nucleotide sequence ID" value="NZ_VLTK01000007.1"/>
</dbReference>
<dbReference type="PANTHER" id="PTHR23508:SF10">
    <property type="entry name" value="CARBOXYLIC ACID TRANSPORTER PROTEIN HOMOLOG"/>
    <property type="match status" value="1"/>
</dbReference>
<evidence type="ECO:0000256" key="6">
    <source>
        <dbReference type="SAM" id="Phobius"/>
    </source>
</evidence>
<feature type="transmembrane region" description="Helical" evidence="6">
    <location>
        <begin position="377"/>
        <end position="402"/>
    </location>
</feature>
<evidence type="ECO:0000256" key="3">
    <source>
        <dbReference type="ARBA" id="ARBA00022989"/>
    </source>
</evidence>
<dbReference type="OrthoDB" id="9787026at2"/>
<dbReference type="Proteomes" id="UP000316406">
    <property type="component" value="Unassembled WGS sequence"/>
</dbReference>
<feature type="transmembrane region" description="Helical" evidence="6">
    <location>
        <begin position="97"/>
        <end position="117"/>
    </location>
</feature>
<dbReference type="InterPro" id="IPR036259">
    <property type="entry name" value="MFS_trans_sf"/>
</dbReference>
<name>A0A556CCE5_BREAU</name>
<dbReference type="InterPro" id="IPR020846">
    <property type="entry name" value="MFS_dom"/>
</dbReference>
<feature type="domain" description="Major facilitator superfamily (MFS) profile" evidence="7">
    <location>
        <begin position="20"/>
        <end position="432"/>
    </location>
</feature>
<gene>
    <name evidence="8" type="ORF">FO013_13120</name>
</gene>
<feature type="compositionally biased region" description="Polar residues" evidence="5">
    <location>
        <begin position="457"/>
        <end position="471"/>
    </location>
</feature>
<reference evidence="8 9" key="1">
    <citation type="submission" date="2019-07" db="EMBL/GenBank/DDBJ databases">
        <title>Draft genome sequence of Brevibacterium aurantiacum XU54 isolated from Xinjiang China.</title>
        <authorList>
            <person name="Xu X."/>
        </authorList>
    </citation>
    <scope>NUCLEOTIDE SEQUENCE [LARGE SCALE GENOMIC DNA]</scope>
    <source>
        <strain evidence="8 9">XU54</strain>
    </source>
</reference>
<sequence>MSHTLVSAQPAQERKTAGWVAFIACGALVFDGYDLTVYGTIMPTLLNDPSHLGALDPSTAGLLGSYAMLGVLVGALTCGAVGDWLGRRRLLLVSISWFSLGMLFTAFASSVMAFGILRFLSGLGLGAVLAVAGATMAEFAPANKRNLYNAIVYSGVPAGGVLAAGLGIILLEPLGWRGLFIIGAAPLVLVPIAFFKVPESPRWLLTRGRREEAIATARRAGTPLVDDSQLVTDSASVERTGFAALLTPRWRMATIFLGFLSFAGLLLTYGLNTWLPEIMQGYGYDTSGSLAFLLILNGGAVIGALIGSKIADRFSPRPIIVSTFVLAAITLTLMTFQLPIAFLFAFIAMAGVGTLGTQVLGYGYVSTYYTTNARSAGVAWFAGFGRIGGVIGPFIGGFIASIGLGGAQAFYVFAGVALFGALMAYLVPKQPDLETAGTDQAAAPATATTASAADRTPLTTNDAAAASHPQS</sequence>
<evidence type="ECO:0000256" key="4">
    <source>
        <dbReference type="ARBA" id="ARBA00023136"/>
    </source>
</evidence>
<feature type="transmembrane region" description="Helical" evidence="6">
    <location>
        <begin position="342"/>
        <end position="365"/>
    </location>
</feature>
<accession>A0A556CCE5</accession>
<evidence type="ECO:0000313" key="8">
    <source>
        <dbReference type="EMBL" id="TSI14976.1"/>
    </source>
</evidence>
<dbReference type="GO" id="GO:0005886">
    <property type="term" value="C:plasma membrane"/>
    <property type="evidence" value="ECO:0007669"/>
    <property type="project" value="UniProtKB-SubCell"/>
</dbReference>
<feature type="transmembrane region" description="Helical" evidence="6">
    <location>
        <begin position="20"/>
        <end position="41"/>
    </location>
</feature>
<keyword evidence="4 6" id="KW-0472">Membrane</keyword>
<evidence type="ECO:0000256" key="5">
    <source>
        <dbReference type="SAM" id="MobiDB-lite"/>
    </source>
</evidence>
<evidence type="ECO:0000259" key="7">
    <source>
        <dbReference type="PROSITE" id="PS50850"/>
    </source>
</evidence>
<evidence type="ECO:0000256" key="2">
    <source>
        <dbReference type="ARBA" id="ARBA00022692"/>
    </source>
</evidence>
<dbReference type="GO" id="GO:0046943">
    <property type="term" value="F:carboxylic acid transmembrane transporter activity"/>
    <property type="evidence" value="ECO:0007669"/>
    <property type="project" value="TreeGrafter"/>
</dbReference>
<evidence type="ECO:0000256" key="1">
    <source>
        <dbReference type="ARBA" id="ARBA00004651"/>
    </source>
</evidence>
<feature type="transmembrane region" description="Helical" evidence="6">
    <location>
        <begin position="176"/>
        <end position="197"/>
    </location>
</feature>
<feature type="transmembrane region" description="Helical" evidence="6">
    <location>
        <begin position="255"/>
        <end position="275"/>
    </location>
</feature>
<proteinExistence type="predicted"/>
<keyword evidence="3 6" id="KW-1133">Transmembrane helix</keyword>
<feature type="transmembrane region" description="Helical" evidence="6">
    <location>
        <begin position="408"/>
        <end position="427"/>
    </location>
</feature>
<organism evidence="8 9">
    <name type="scientific">Brevibacterium aurantiacum</name>
    <dbReference type="NCBI Taxonomy" id="273384"/>
    <lineage>
        <taxon>Bacteria</taxon>
        <taxon>Bacillati</taxon>
        <taxon>Actinomycetota</taxon>
        <taxon>Actinomycetes</taxon>
        <taxon>Micrococcales</taxon>
        <taxon>Brevibacteriaceae</taxon>
        <taxon>Brevibacterium</taxon>
    </lineage>
</organism>
<feature type="transmembrane region" description="Helical" evidence="6">
    <location>
        <begin position="123"/>
        <end position="140"/>
    </location>
</feature>
<dbReference type="Gene3D" id="1.20.1250.20">
    <property type="entry name" value="MFS general substrate transporter like domains"/>
    <property type="match status" value="1"/>
</dbReference>
<feature type="transmembrane region" description="Helical" evidence="6">
    <location>
        <begin position="319"/>
        <end position="336"/>
    </location>
</feature>
<dbReference type="Pfam" id="PF00083">
    <property type="entry name" value="Sugar_tr"/>
    <property type="match status" value="1"/>
</dbReference>
<dbReference type="CDD" id="cd17365">
    <property type="entry name" value="MFS_PcaK_like"/>
    <property type="match status" value="1"/>
</dbReference>
<feature type="region of interest" description="Disordered" evidence="5">
    <location>
        <begin position="437"/>
        <end position="471"/>
    </location>
</feature>
<keyword evidence="2 6" id="KW-0812">Transmembrane</keyword>
<keyword evidence="9" id="KW-1185">Reference proteome</keyword>
<feature type="compositionally biased region" description="Low complexity" evidence="5">
    <location>
        <begin position="437"/>
        <end position="453"/>
    </location>
</feature>
<evidence type="ECO:0000313" key="9">
    <source>
        <dbReference type="Proteomes" id="UP000316406"/>
    </source>
</evidence>
<feature type="transmembrane region" description="Helical" evidence="6">
    <location>
        <begin position="147"/>
        <end position="170"/>
    </location>
</feature>
<feature type="transmembrane region" description="Helical" evidence="6">
    <location>
        <begin position="287"/>
        <end position="307"/>
    </location>
</feature>
<dbReference type="InterPro" id="IPR005828">
    <property type="entry name" value="MFS_sugar_transport-like"/>
</dbReference>
<protein>
    <submittedName>
        <fullName evidence="8">Aromatic acid/H+ symport family MFS transporter</fullName>
    </submittedName>
</protein>
<dbReference type="EMBL" id="VLTK01000007">
    <property type="protein sequence ID" value="TSI14976.1"/>
    <property type="molecule type" value="Genomic_DNA"/>
</dbReference>
<comment type="caution">
    <text evidence="8">The sequence shown here is derived from an EMBL/GenBank/DDBJ whole genome shotgun (WGS) entry which is preliminary data.</text>
</comment>
<dbReference type="PROSITE" id="PS50850">
    <property type="entry name" value="MFS"/>
    <property type="match status" value="1"/>
</dbReference>
<dbReference type="PANTHER" id="PTHR23508">
    <property type="entry name" value="CARBOXYLIC ACID TRANSPORTER PROTEIN HOMOLOG"/>
    <property type="match status" value="1"/>
</dbReference>
<comment type="subcellular location">
    <subcellularLocation>
        <location evidence="1">Cell membrane</location>
        <topology evidence="1">Multi-pass membrane protein</topology>
    </subcellularLocation>
</comment>
<feature type="transmembrane region" description="Helical" evidence="6">
    <location>
        <begin position="61"/>
        <end position="85"/>
    </location>
</feature>